<proteinExistence type="predicted"/>
<protein>
    <submittedName>
        <fullName evidence="1">Uncharacterized protein</fullName>
    </submittedName>
</protein>
<name>A0A3B0Z9S8_9ZZZZ</name>
<dbReference type="AlphaFoldDB" id="A0A3B0Z9S8"/>
<accession>A0A3B0Z9S8</accession>
<organism evidence="1">
    <name type="scientific">hydrothermal vent metagenome</name>
    <dbReference type="NCBI Taxonomy" id="652676"/>
    <lineage>
        <taxon>unclassified sequences</taxon>
        <taxon>metagenomes</taxon>
        <taxon>ecological metagenomes</taxon>
    </lineage>
</organism>
<gene>
    <name evidence="1" type="ORF">MNBD_GAMMA12-1452</name>
</gene>
<dbReference type="EMBL" id="UOFL01000131">
    <property type="protein sequence ID" value="VAW77436.1"/>
    <property type="molecule type" value="Genomic_DNA"/>
</dbReference>
<evidence type="ECO:0000313" key="1">
    <source>
        <dbReference type="EMBL" id="VAW77436.1"/>
    </source>
</evidence>
<sequence length="98" mass="11817">MMHLTTMTDTQYDFYPDGKTHMYRREIQLLINVQQPDPEFQPILITDQSVIFDVVTSNETVIRKRFANYFEQPFHFNLLQPLWKLVEDIQRTQPDWPG</sequence>
<reference evidence="1" key="1">
    <citation type="submission" date="2018-06" db="EMBL/GenBank/DDBJ databases">
        <authorList>
            <person name="Zhirakovskaya E."/>
        </authorList>
    </citation>
    <scope>NUCLEOTIDE SEQUENCE</scope>
</reference>